<dbReference type="Proteomes" id="UP000643810">
    <property type="component" value="Unassembled WGS sequence"/>
</dbReference>
<evidence type="ECO:0000313" key="3">
    <source>
        <dbReference type="Proteomes" id="UP000643810"/>
    </source>
</evidence>
<reference evidence="2 3" key="1">
    <citation type="submission" date="2020-08" db="EMBL/GenBank/DDBJ databases">
        <title>Genome public.</title>
        <authorList>
            <person name="Liu C."/>
            <person name="Sun Q."/>
        </authorList>
    </citation>
    <scope>NUCLEOTIDE SEQUENCE [LARGE SCALE GENOMIC DNA]</scope>
    <source>
        <strain evidence="2 3">NSJ-9</strain>
    </source>
</reference>
<feature type="transmembrane region" description="Helical" evidence="1">
    <location>
        <begin position="67"/>
        <end position="86"/>
    </location>
</feature>
<keyword evidence="1" id="KW-1133">Transmembrane helix</keyword>
<dbReference type="RefSeq" id="WP_186854013.1">
    <property type="nucleotide sequence ID" value="NZ_JACOPG010000002.1"/>
</dbReference>
<proteinExistence type="predicted"/>
<gene>
    <name evidence="2" type="ORF">H8R94_04465</name>
</gene>
<feature type="transmembrane region" description="Helical" evidence="1">
    <location>
        <begin position="98"/>
        <end position="124"/>
    </location>
</feature>
<sequence length="139" mass="15519">MAKYIVEETNRSKYEKNYKFPMINLIPAIIWCIPVHQKLTPLVGTMGAYIAMAAFFVLYILLSYVPIAVLVPGIGGVIILTALFWAPADHIGNNVARIIVKAIILIIAIMIEFCIVINATLPWLERKTATPPRIRKIDG</sequence>
<keyword evidence="3" id="KW-1185">Reference proteome</keyword>
<comment type="caution">
    <text evidence="2">The sequence shown here is derived from an EMBL/GenBank/DDBJ whole genome shotgun (WGS) entry which is preliminary data.</text>
</comment>
<evidence type="ECO:0000256" key="1">
    <source>
        <dbReference type="SAM" id="Phobius"/>
    </source>
</evidence>
<name>A0ABR7GEK8_9FIRM</name>
<evidence type="ECO:0000313" key="2">
    <source>
        <dbReference type="EMBL" id="MBC5685862.1"/>
    </source>
</evidence>
<feature type="transmembrane region" description="Helical" evidence="1">
    <location>
        <begin position="20"/>
        <end position="36"/>
    </location>
</feature>
<feature type="transmembrane region" description="Helical" evidence="1">
    <location>
        <begin position="42"/>
        <end position="62"/>
    </location>
</feature>
<protein>
    <submittedName>
        <fullName evidence="2">Uncharacterized protein</fullName>
    </submittedName>
</protein>
<dbReference type="EMBL" id="JACOPG010000002">
    <property type="protein sequence ID" value="MBC5685862.1"/>
    <property type="molecule type" value="Genomic_DNA"/>
</dbReference>
<keyword evidence="1" id="KW-0812">Transmembrane</keyword>
<organism evidence="2 3">
    <name type="scientific">Roseburia lenta</name>
    <dbReference type="NCBI Taxonomy" id="2763061"/>
    <lineage>
        <taxon>Bacteria</taxon>
        <taxon>Bacillati</taxon>
        <taxon>Bacillota</taxon>
        <taxon>Clostridia</taxon>
        <taxon>Lachnospirales</taxon>
        <taxon>Lachnospiraceae</taxon>
        <taxon>Roseburia</taxon>
    </lineage>
</organism>
<keyword evidence="1" id="KW-0472">Membrane</keyword>
<accession>A0ABR7GEK8</accession>